<dbReference type="SUPFAM" id="SSF55729">
    <property type="entry name" value="Acyl-CoA N-acyltransferases (Nat)"/>
    <property type="match status" value="1"/>
</dbReference>
<reference evidence="1" key="1">
    <citation type="submission" date="2009-10" db="EMBL/GenBank/DDBJ databases">
        <title>Diversity of trophic interactions inside an arsenic-rich microbial ecosystem.</title>
        <authorList>
            <person name="Bertin P.N."/>
            <person name="Heinrich-Salmeron A."/>
            <person name="Pelletier E."/>
            <person name="Goulhen-Chollet F."/>
            <person name="Arsene-Ploetze F."/>
            <person name="Gallien S."/>
            <person name="Calteau A."/>
            <person name="Vallenet D."/>
            <person name="Casiot C."/>
            <person name="Chane-Woon-Ming B."/>
            <person name="Giloteaux L."/>
            <person name="Barakat M."/>
            <person name="Bonnefoy V."/>
            <person name="Bruneel O."/>
            <person name="Chandler M."/>
            <person name="Cleiss J."/>
            <person name="Duran R."/>
            <person name="Elbaz-Poulichet F."/>
            <person name="Fonknechten N."/>
            <person name="Lauga B."/>
            <person name="Mornico D."/>
            <person name="Ortet P."/>
            <person name="Schaeffer C."/>
            <person name="Siguier P."/>
            <person name="Alexander Thil Smith A."/>
            <person name="Van Dorsselaer A."/>
            <person name="Weissenbach J."/>
            <person name="Medigue C."/>
            <person name="Le Paslier D."/>
        </authorList>
    </citation>
    <scope>NUCLEOTIDE SEQUENCE</scope>
</reference>
<proteinExistence type="predicted"/>
<dbReference type="AlphaFoldDB" id="E6QP68"/>
<name>E6QP68_9ZZZZ</name>
<evidence type="ECO:0008006" key="2">
    <source>
        <dbReference type="Google" id="ProtNLM"/>
    </source>
</evidence>
<gene>
    <name evidence="1" type="ORF">CARN6_2584</name>
</gene>
<accession>E6QP68</accession>
<sequence>MQVQVDAARDDDSADILRIVDQHNLPVAWAWTPGSFGTVARFEGRVVAFLAMHETPFGLIVDELWQEKSRAGFAGLGALAEWVEEVARRIAKERNEAISVGGICMDANTAHRAALERRGYAQVASVLSRRFEP</sequence>
<dbReference type="InterPro" id="IPR016181">
    <property type="entry name" value="Acyl_CoA_acyltransferase"/>
</dbReference>
<evidence type="ECO:0000313" key="1">
    <source>
        <dbReference type="EMBL" id="CBI09039.1"/>
    </source>
</evidence>
<dbReference type="Gene3D" id="3.40.630.30">
    <property type="match status" value="1"/>
</dbReference>
<dbReference type="EMBL" id="CABQ01000311">
    <property type="protein sequence ID" value="CBI09039.1"/>
    <property type="molecule type" value="Genomic_DNA"/>
</dbReference>
<comment type="caution">
    <text evidence="1">The sequence shown here is derived from an EMBL/GenBank/DDBJ whole genome shotgun (WGS) entry which is preliminary data.</text>
</comment>
<organism evidence="1">
    <name type="scientific">mine drainage metagenome</name>
    <dbReference type="NCBI Taxonomy" id="410659"/>
    <lineage>
        <taxon>unclassified sequences</taxon>
        <taxon>metagenomes</taxon>
        <taxon>ecological metagenomes</taxon>
    </lineage>
</organism>
<protein>
    <recommendedName>
        <fullName evidence="2">N-acetyltransferase domain-containing protein</fullName>
    </recommendedName>
</protein>